<dbReference type="GO" id="GO:0006508">
    <property type="term" value="P:proteolysis"/>
    <property type="evidence" value="ECO:0007669"/>
    <property type="project" value="UniProtKB-KW"/>
</dbReference>
<comment type="caution">
    <text evidence="5">The sequence shown here is derived from an EMBL/GenBank/DDBJ whole genome shotgun (WGS) entry which is preliminary data.</text>
</comment>
<dbReference type="Proteomes" id="UP001230051">
    <property type="component" value="Unassembled WGS sequence"/>
</dbReference>
<name>A0AAD8LST7_ACIOX</name>
<dbReference type="GO" id="GO:0008234">
    <property type="term" value="F:cysteine-type peptidase activity"/>
    <property type="evidence" value="ECO:0007669"/>
    <property type="project" value="InterPro"/>
</dbReference>
<accession>A0AAD8LST7</accession>
<dbReference type="AlphaFoldDB" id="A0AAD8LST7"/>
<keyword evidence="3" id="KW-0378">Hydrolase</keyword>
<dbReference type="EMBL" id="JAGXEW010000002">
    <property type="protein sequence ID" value="KAK1175120.1"/>
    <property type="molecule type" value="Genomic_DNA"/>
</dbReference>
<dbReference type="Pfam" id="PF02902">
    <property type="entry name" value="Peptidase_C48"/>
    <property type="match status" value="1"/>
</dbReference>
<proteinExistence type="inferred from homology"/>
<organism evidence="5 6">
    <name type="scientific">Acipenser oxyrinchus oxyrinchus</name>
    <dbReference type="NCBI Taxonomy" id="40147"/>
    <lineage>
        <taxon>Eukaryota</taxon>
        <taxon>Metazoa</taxon>
        <taxon>Chordata</taxon>
        <taxon>Craniata</taxon>
        <taxon>Vertebrata</taxon>
        <taxon>Euteleostomi</taxon>
        <taxon>Actinopterygii</taxon>
        <taxon>Chondrostei</taxon>
        <taxon>Acipenseriformes</taxon>
        <taxon>Acipenseridae</taxon>
        <taxon>Acipenser</taxon>
    </lineage>
</organism>
<evidence type="ECO:0000256" key="3">
    <source>
        <dbReference type="ARBA" id="ARBA00022801"/>
    </source>
</evidence>
<reference evidence="5" key="1">
    <citation type="submission" date="2022-02" db="EMBL/GenBank/DDBJ databases">
        <title>Atlantic sturgeon de novo genome assembly.</title>
        <authorList>
            <person name="Stock M."/>
            <person name="Klopp C."/>
            <person name="Guiguen Y."/>
            <person name="Cabau C."/>
            <person name="Parinello H."/>
            <person name="Santidrian Yebra-Pimentel E."/>
            <person name="Kuhl H."/>
            <person name="Dirks R.P."/>
            <person name="Guessner J."/>
            <person name="Wuertz S."/>
            <person name="Du K."/>
            <person name="Schartl M."/>
        </authorList>
    </citation>
    <scope>NUCLEOTIDE SEQUENCE</scope>
    <source>
        <strain evidence="5">STURGEONOMICS-FGT-2020</strain>
        <tissue evidence="5">Whole blood</tissue>
    </source>
</reference>
<evidence type="ECO:0000256" key="2">
    <source>
        <dbReference type="ARBA" id="ARBA00022670"/>
    </source>
</evidence>
<keyword evidence="6" id="KW-1185">Reference proteome</keyword>
<sequence length="222" mass="25484">MFVNYFLNHEVTPVTRTIETGLWIQQCTGKYYCTRQGENTPRRPGRGKNSSSGGVQDNMWFKVINAYITALVRRFNLEGDEKAFLIESFTMSKICRGSYQTLRKLDPSKYSLILGIINEHHYWTLAVIYPSQKKTIFLDPLGESKEKSRKCLETTRAFMRTKGCQVSRWSCETVSHPIQSDSTLCGVFVCKVCIQYSYYISLKSDYLNTATLDGIKGFLEVI</sequence>
<evidence type="ECO:0000313" key="5">
    <source>
        <dbReference type="EMBL" id="KAK1175120.1"/>
    </source>
</evidence>
<comment type="similarity">
    <text evidence="1">Belongs to the peptidase C48 family.</text>
</comment>
<dbReference type="InterPro" id="IPR038765">
    <property type="entry name" value="Papain-like_cys_pep_sf"/>
</dbReference>
<feature type="domain" description="Ubiquitin-like protease family profile" evidence="4">
    <location>
        <begin position="90"/>
        <end position="213"/>
    </location>
</feature>
<evidence type="ECO:0000256" key="1">
    <source>
        <dbReference type="ARBA" id="ARBA00005234"/>
    </source>
</evidence>
<dbReference type="Gene3D" id="3.40.395.10">
    <property type="entry name" value="Adenoviral Proteinase, Chain A"/>
    <property type="match status" value="1"/>
</dbReference>
<dbReference type="InterPro" id="IPR003653">
    <property type="entry name" value="Peptidase_C48_C"/>
</dbReference>
<protein>
    <submittedName>
        <fullName evidence="5">Sentrin-specific protease-like</fullName>
    </submittedName>
</protein>
<keyword evidence="2 5" id="KW-0645">Protease</keyword>
<dbReference type="SUPFAM" id="SSF54001">
    <property type="entry name" value="Cysteine proteinases"/>
    <property type="match status" value="1"/>
</dbReference>
<evidence type="ECO:0000259" key="4">
    <source>
        <dbReference type="Pfam" id="PF02902"/>
    </source>
</evidence>
<evidence type="ECO:0000313" key="6">
    <source>
        <dbReference type="Proteomes" id="UP001230051"/>
    </source>
</evidence>
<gene>
    <name evidence="5" type="ORF">AOXY_G2764</name>
</gene>